<organism evidence="1 2">
    <name type="scientific">Pseudocohnilembus persalinus</name>
    <name type="common">Ciliate</name>
    <dbReference type="NCBI Taxonomy" id="266149"/>
    <lineage>
        <taxon>Eukaryota</taxon>
        <taxon>Sar</taxon>
        <taxon>Alveolata</taxon>
        <taxon>Ciliophora</taxon>
        <taxon>Intramacronucleata</taxon>
        <taxon>Oligohymenophorea</taxon>
        <taxon>Scuticociliatia</taxon>
        <taxon>Philasterida</taxon>
        <taxon>Pseudocohnilembidae</taxon>
        <taxon>Pseudocohnilembus</taxon>
    </lineage>
</organism>
<evidence type="ECO:0000313" key="2">
    <source>
        <dbReference type="Proteomes" id="UP000054937"/>
    </source>
</evidence>
<dbReference type="Proteomes" id="UP000054937">
    <property type="component" value="Unassembled WGS sequence"/>
</dbReference>
<dbReference type="AlphaFoldDB" id="A0A0V0QTH7"/>
<evidence type="ECO:0000313" key="1">
    <source>
        <dbReference type="EMBL" id="KRX05505.1"/>
    </source>
</evidence>
<keyword evidence="2" id="KW-1185">Reference proteome</keyword>
<reference evidence="1 2" key="1">
    <citation type="journal article" date="2015" name="Sci. Rep.">
        <title>Genome of the facultative scuticociliatosis pathogen Pseudocohnilembus persalinus provides insight into its virulence through horizontal gene transfer.</title>
        <authorList>
            <person name="Xiong J."/>
            <person name="Wang G."/>
            <person name="Cheng J."/>
            <person name="Tian M."/>
            <person name="Pan X."/>
            <person name="Warren A."/>
            <person name="Jiang C."/>
            <person name="Yuan D."/>
            <person name="Miao W."/>
        </authorList>
    </citation>
    <scope>NUCLEOTIDE SEQUENCE [LARGE SCALE GENOMIC DNA]</scope>
    <source>
        <strain evidence="1">36N120E</strain>
    </source>
</reference>
<gene>
    <name evidence="1" type="ORF">PPERSA_04542</name>
</gene>
<protein>
    <submittedName>
        <fullName evidence="1">Uncharacterized protein</fullName>
    </submittedName>
</protein>
<proteinExistence type="predicted"/>
<dbReference type="EMBL" id="LDAU01000107">
    <property type="protein sequence ID" value="KRX05505.1"/>
    <property type="molecule type" value="Genomic_DNA"/>
</dbReference>
<sequence>MQTQNKKEQQQIDDGEEKLTNKLLIFQCNFCNQIVYSSKQLVKIYFNKEFDEKLIQFSNLSEFLVVNENNFVGSKESFDYANFVYEDPGILSPVLQDSVESQNLNEQQKQIKQTQNQQIGLNQEQIKMINNKQFTNKQGQLIDLEQSYLDMKVFLNQFVDSLINFEQRIEKSEQCVNNLNSVVRRVVQQMNFDNKNQEIQNKNQNQHE</sequence>
<accession>A0A0V0QTH7</accession>
<dbReference type="InParanoid" id="A0A0V0QTH7"/>
<name>A0A0V0QTH7_PSEPJ</name>
<comment type="caution">
    <text evidence="1">The sequence shown here is derived from an EMBL/GenBank/DDBJ whole genome shotgun (WGS) entry which is preliminary data.</text>
</comment>